<evidence type="ECO:0000256" key="3">
    <source>
        <dbReference type="ARBA" id="ARBA00023163"/>
    </source>
</evidence>
<dbReference type="Gene3D" id="1.10.10.10">
    <property type="entry name" value="Winged helix-like DNA-binding domain superfamily/Winged helix DNA-binding domain"/>
    <property type="match status" value="1"/>
</dbReference>
<organism evidence="5 6">
    <name type="scientific">Facklamia miroungae</name>
    <dbReference type="NCBI Taxonomy" id="120956"/>
    <lineage>
        <taxon>Bacteria</taxon>
        <taxon>Bacillati</taxon>
        <taxon>Bacillota</taxon>
        <taxon>Bacilli</taxon>
        <taxon>Lactobacillales</taxon>
        <taxon>Aerococcaceae</taxon>
        <taxon>Facklamia</taxon>
    </lineage>
</organism>
<evidence type="ECO:0000259" key="4">
    <source>
        <dbReference type="PROSITE" id="PS50995"/>
    </source>
</evidence>
<gene>
    <name evidence="5" type="ORF">SAMN05421791_10227</name>
</gene>
<dbReference type="PANTHER" id="PTHR42756:SF1">
    <property type="entry name" value="TRANSCRIPTIONAL REPRESSOR OF EMRAB OPERON"/>
    <property type="match status" value="1"/>
</dbReference>
<dbReference type="PRINTS" id="PR00598">
    <property type="entry name" value="HTHMARR"/>
</dbReference>
<dbReference type="InterPro" id="IPR000835">
    <property type="entry name" value="HTH_MarR-typ"/>
</dbReference>
<keyword evidence="3" id="KW-0804">Transcription</keyword>
<protein>
    <submittedName>
        <fullName evidence="5">DNA-binding transcriptional regulator, MarR family</fullName>
    </submittedName>
</protein>
<dbReference type="SUPFAM" id="SSF46785">
    <property type="entry name" value="Winged helix' DNA-binding domain"/>
    <property type="match status" value="1"/>
</dbReference>
<dbReference type="GO" id="GO:0003700">
    <property type="term" value="F:DNA-binding transcription factor activity"/>
    <property type="evidence" value="ECO:0007669"/>
    <property type="project" value="InterPro"/>
</dbReference>
<dbReference type="PROSITE" id="PS50995">
    <property type="entry name" value="HTH_MARR_2"/>
    <property type="match status" value="1"/>
</dbReference>
<evidence type="ECO:0000313" key="5">
    <source>
        <dbReference type="EMBL" id="SDF95497.1"/>
    </source>
</evidence>
<sequence length="148" mass="16799">MIDSAKVGKYISKIALINGRLFHKILSLDDRAKFNSEQGKILYCLWEKAPLTTTDLSMESGLAKNTLSSMLNRMEKAGLIYSFPHPSDKRKRYFDLTEEGRKQSIVGEAASKKLSAIFYEGFTEEESKLFEALLERVVNNLEAGDQHF</sequence>
<dbReference type="SMART" id="SM00347">
    <property type="entry name" value="HTH_MARR"/>
    <property type="match status" value="1"/>
</dbReference>
<keyword evidence="1" id="KW-0805">Transcription regulation</keyword>
<accession>A0A1G7QA78</accession>
<dbReference type="InterPro" id="IPR036390">
    <property type="entry name" value="WH_DNA-bd_sf"/>
</dbReference>
<dbReference type="AlphaFoldDB" id="A0A1G7QA78"/>
<keyword evidence="6" id="KW-1185">Reference proteome</keyword>
<dbReference type="Pfam" id="PF01047">
    <property type="entry name" value="MarR"/>
    <property type="match status" value="1"/>
</dbReference>
<dbReference type="GO" id="GO:0003677">
    <property type="term" value="F:DNA binding"/>
    <property type="evidence" value="ECO:0007669"/>
    <property type="project" value="UniProtKB-KW"/>
</dbReference>
<keyword evidence="2 5" id="KW-0238">DNA-binding</keyword>
<name>A0A1G7QA78_9LACT</name>
<dbReference type="RefSeq" id="WP_090289127.1">
    <property type="nucleotide sequence ID" value="NZ_FNCK01000002.1"/>
</dbReference>
<dbReference type="PANTHER" id="PTHR42756">
    <property type="entry name" value="TRANSCRIPTIONAL REGULATOR, MARR"/>
    <property type="match status" value="1"/>
</dbReference>
<dbReference type="InterPro" id="IPR036388">
    <property type="entry name" value="WH-like_DNA-bd_sf"/>
</dbReference>
<dbReference type="Proteomes" id="UP000199708">
    <property type="component" value="Unassembled WGS sequence"/>
</dbReference>
<feature type="domain" description="HTH marR-type" evidence="4">
    <location>
        <begin position="1"/>
        <end position="139"/>
    </location>
</feature>
<evidence type="ECO:0000256" key="1">
    <source>
        <dbReference type="ARBA" id="ARBA00023015"/>
    </source>
</evidence>
<dbReference type="InterPro" id="IPR023187">
    <property type="entry name" value="Tscrpt_reg_MarR-type_CS"/>
</dbReference>
<proteinExistence type="predicted"/>
<evidence type="ECO:0000256" key="2">
    <source>
        <dbReference type="ARBA" id="ARBA00023125"/>
    </source>
</evidence>
<dbReference type="PROSITE" id="PS01117">
    <property type="entry name" value="HTH_MARR_1"/>
    <property type="match status" value="1"/>
</dbReference>
<dbReference type="EMBL" id="FNCK01000002">
    <property type="protein sequence ID" value="SDF95497.1"/>
    <property type="molecule type" value="Genomic_DNA"/>
</dbReference>
<dbReference type="OrthoDB" id="9806864at2"/>
<dbReference type="InterPro" id="IPR011991">
    <property type="entry name" value="ArsR-like_HTH"/>
</dbReference>
<reference evidence="5 6" key="1">
    <citation type="submission" date="2016-10" db="EMBL/GenBank/DDBJ databases">
        <authorList>
            <person name="de Groot N.N."/>
        </authorList>
    </citation>
    <scope>NUCLEOTIDE SEQUENCE [LARGE SCALE GENOMIC DNA]</scope>
    <source>
        <strain evidence="5 6">ATCC BAA-466</strain>
    </source>
</reference>
<evidence type="ECO:0000313" key="6">
    <source>
        <dbReference type="Proteomes" id="UP000199708"/>
    </source>
</evidence>
<dbReference type="CDD" id="cd00090">
    <property type="entry name" value="HTH_ARSR"/>
    <property type="match status" value="1"/>
</dbReference>
<dbReference type="STRING" id="120956.SAMN05421791_10227"/>